<keyword evidence="2 5" id="KW-0812">Transmembrane</keyword>
<feature type="domain" description="DUF1232" evidence="6">
    <location>
        <begin position="92"/>
        <end position="127"/>
    </location>
</feature>
<dbReference type="EMBL" id="VOBR01000040">
    <property type="protein sequence ID" value="TWP45603.1"/>
    <property type="molecule type" value="Genomic_DNA"/>
</dbReference>
<sequence>MVVFGAVLAALGLTTLLARDAAVAGMSPALVGWVLLGLGAVSAAIGLYRNRRRKLRGEPHPIGNPIQRIKALPRLIRAMRNGQYSELPKSRLALWAISLVYLVSPIDFIPELLPIIGVTDDAGVLVWLLTTASGASGRYLLWEKKHRDTPGEPS</sequence>
<comment type="caution">
    <text evidence="7">The sequence shown here is derived from an EMBL/GenBank/DDBJ whole genome shotgun (WGS) entry which is preliminary data.</text>
</comment>
<dbReference type="AlphaFoldDB" id="A0A563EGU3"/>
<organism evidence="7 8">
    <name type="scientific">Lentzea tibetensis</name>
    <dbReference type="NCBI Taxonomy" id="2591470"/>
    <lineage>
        <taxon>Bacteria</taxon>
        <taxon>Bacillati</taxon>
        <taxon>Actinomycetota</taxon>
        <taxon>Actinomycetes</taxon>
        <taxon>Pseudonocardiales</taxon>
        <taxon>Pseudonocardiaceae</taxon>
        <taxon>Lentzea</taxon>
    </lineage>
</organism>
<proteinExistence type="predicted"/>
<evidence type="ECO:0000256" key="2">
    <source>
        <dbReference type="ARBA" id="ARBA00022692"/>
    </source>
</evidence>
<dbReference type="GO" id="GO:0012505">
    <property type="term" value="C:endomembrane system"/>
    <property type="evidence" value="ECO:0007669"/>
    <property type="project" value="UniProtKB-SubCell"/>
</dbReference>
<dbReference type="Proteomes" id="UP000316639">
    <property type="component" value="Unassembled WGS sequence"/>
</dbReference>
<accession>A0A563EGU3</accession>
<comment type="subcellular location">
    <subcellularLocation>
        <location evidence="1">Endomembrane system</location>
        <topology evidence="1">Multi-pass membrane protein</topology>
    </subcellularLocation>
</comment>
<dbReference type="InterPro" id="IPR010652">
    <property type="entry name" value="DUF1232"/>
</dbReference>
<evidence type="ECO:0000256" key="4">
    <source>
        <dbReference type="ARBA" id="ARBA00023136"/>
    </source>
</evidence>
<dbReference type="OrthoDB" id="5147173at2"/>
<feature type="transmembrane region" description="Helical" evidence="5">
    <location>
        <begin position="92"/>
        <end position="110"/>
    </location>
</feature>
<evidence type="ECO:0000256" key="1">
    <source>
        <dbReference type="ARBA" id="ARBA00004127"/>
    </source>
</evidence>
<keyword evidence="3 5" id="KW-1133">Transmembrane helix</keyword>
<feature type="transmembrane region" description="Helical" evidence="5">
    <location>
        <begin position="28"/>
        <end position="48"/>
    </location>
</feature>
<evidence type="ECO:0000256" key="5">
    <source>
        <dbReference type="SAM" id="Phobius"/>
    </source>
</evidence>
<gene>
    <name evidence="7" type="ORF">FKR81_38820</name>
</gene>
<name>A0A563EGU3_9PSEU</name>
<protein>
    <submittedName>
        <fullName evidence="7">DUF1232 domain-containing protein</fullName>
    </submittedName>
</protein>
<evidence type="ECO:0000256" key="3">
    <source>
        <dbReference type="ARBA" id="ARBA00022989"/>
    </source>
</evidence>
<feature type="transmembrane region" description="Helical" evidence="5">
    <location>
        <begin position="122"/>
        <end position="141"/>
    </location>
</feature>
<evidence type="ECO:0000259" key="6">
    <source>
        <dbReference type="Pfam" id="PF06803"/>
    </source>
</evidence>
<keyword evidence="8" id="KW-1185">Reference proteome</keyword>
<keyword evidence="4 5" id="KW-0472">Membrane</keyword>
<reference evidence="7 8" key="1">
    <citation type="submission" date="2019-07" db="EMBL/GenBank/DDBJ databases">
        <title>Lentzea xizangensis sp. nov., isolated from Qinghai-Tibetan Plateau Soils.</title>
        <authorList>
            <person name="Huang J."/>
        </authorList>
    </citation>
    <scope>NUCLEOTIDE SEQUENCE [LARGE SCALE GENOMIC DNA]</scope>
    <source>
        <strain evidence="7 8">FXJ1.1311</strain>
    </source>
</reference>
<evidence type="ECO:0000313" key="7">
    <source>
        <dbReference type="EMBL" id="TWP45603.1"/>
    </source>
</evidence>
<dbReference type="RefSeq" id="WP_146359704.1">
    <property type="nucleotide sequence ID" value="NZ_VOBR01000040.1"/>
</dbReference>
<evidence type="ECO:0000313" key="8">
    <source>
        <dbReference type="Proteomes" id="UP000316639"/>
    </source>
</evidence>
<dbReference type="Pfam" id="PF06803">
    <property type="entry name" value="DUF1232"/>
    <property type="match status" value="1"/>
</dbReference>